<sequence length="236" mass="27519">MIFCTILMNAERAYTILDASPGLTPSQLKKKYYKKALLCHPDKQGDPEEFRQVQEAYEYLSQQKDPLPSLLESSMDYLSIDPSTLLSLYVLLMEFKELVPPILFTEIEKRMPPILVIHPTLADLVHQHVYLYTHGDKRYSIPMWHHELIYDEFIVLCRPEVTLDEHNNLTYEVHAKVQDVFQSGLWIDELQVRVEAKELRLAPFQLLEVQGTIPRIQEDIYSVSETGLILLQIYLS</sequence>
<dbReference type="SUPFAM" id="SSF46565">
    <property type="entry name" value="Chaperone J-domain"/>
    <property type="match status" value="1"/>
</dbReference>
<dbReference type="Pfam" id="PF00226">
    <property type="entry name" value="DnaJ"/>
    <property type="match status" value="1"/>
</dbReference>
<dbReference type="SMART" id="SM00271">
    <property type="entry name" value="DnaJ"/>
    <property type="match status" value="1"/>
</dbReference>
<protein>
    <recommendedName>
        <fullName evidence="1">J domain-containing protein</fullName>
    </recommendedName>
</protein>
<organism evidence="2">
    <name type="scientific">viral metagenome</name>
    <dbReference type="NCBI Taxonomy" id="1070528"/>
    <lineage>
        <taxon>unclassified sequences</taxon>
        <taxon>metagenomes</taxon>
        <taxon>organismal metagenomes</taxon>
    </lineage>
</organism>
<evidence type="ECO:0000313" key="2">
    <source>
        <dbReference type="EMBL" id="QHT85250.1"/>
    </source>
</evidence>
<accession>A0A6C0HXV0</accession>
<dbReference type="InterPro" id="IPR036869">
    <property type="entry name" value="J_dom_sf"/>
</dbReference>
<dbReference type="AlphaFoldDB" id="A0A6C0HXV0"/>
<evidence type="ECO:0000259" key="1">
    <source>
        <dbReference type="PROSITE" id="PS50076"/>
    </source>
</evidence>
<feature type="domain" description="J" evidence="1">
    <location>
        <begin position="12"/>
        <end position="79"/>
    </location>
</feature>
<dbReference type="CDD" id="cd06257">
    <property type="entry name" value="DnaJ"/>
    <property type="match status" value="1"/>
</dbReference>
<proteinExistence type="predicted"/>
<name>A0A6C0HXV0_9ZZZZ</name>
<dbReference type="Gene3D" id="1.10.287.110">
    <property type="entry name" value="DnaJ domain"/>
    <property type="match status" value="1"/>
</dbReference>
<reference evidence="2" key="1">
    <citation type="journal article" date="2020" name="Nature">
        <title>Giant virus diversity and host interactions through global metagenomics.</title>
        <authorList>
            <person name="Schulz F."/>
            <person name="Roux S."/>
            <person name="Paez-Espino D."/>
            <person name="Jungbluth S."/>
            <person name="Walsh D.A."/>
            <person name="Denef V.J."/>
            <person name="McMahon K.D."/>
            <person name="Konstantinidis K.T."/>
            <person name="Eloe-Fadrosh E.A."/>
            <person name="Kyrpides N.C."/>
            <person name="Woyke T."/>
        </authorList>
    </citation>
    <scope>NUCLEOTIDE SEQUENCE</scope>
    <source>
        <strain evidence="2">GVMAG-M-3300023184-17</strain>
    </source>
</reference>
<dbReference type="InterPro" id="IPR001623">
    <property type="entry name" value="DnaJ_domain"/>
</dbReference>
<dbReference type="PROSITE" id="PS50076">
    <property type="entry name" value="DNAJ_2"/>
    <property type="match status" value="1"/>
</dbReference>
<dbReference type="EMBL" id="MN740041">
    <property type="protein sequence ID" value="QHT85250.1"/>
    <property type="molecule type" value="Genomic_DNA"/>
</dbReference>